<comment type="caution">
    <text evidence="2">The sequence shown here is derived from an EMBL/GenBank/DDBJ whole genome shotgun (WGS) entry which is preliminary data.</text>
</comment>
<feature type="region of interest" description="Disordered" evidence="1">
    <location>
        <begin position="1"/>
        <end position="48"/>
    </location>
</feature>
<organism evidence="2 3">
    <name type="scientific">Streptomyces shaanxiensis</name>
    <dbReference type="NCBI Taxonomy" id="653357"/>
    <lineage>
        <taxon>Bacteria</taxon>
        <taxon>Bacillati</taxon>
        <taxon>Actinomycetota</taxon>
        <taxon>Actinomycetes</taxon>
        <taxon>Kitasatosporales</taxon>
        <taxon>Streptomycetaceae</taxon>
        <taxon>Streptomyces</taxon>
    </lineage>
</organism>
<gene>
    <name evidence="2" type="ORF">GCM10022233_64210</name>
</gene>
<evidence type="ECO:0000313" key="2">
    <source>
        <dbReference type="EMBL" id="GAA4076569.1"/>
    </source>
</evidence>
<dbReference type="EMBL" id="BAAAZY010000019">
    <property type="protein sequence ID" value="GAA4076569.1"/>
    <property type="molecule type" value="Genomic_DNA"/>
</dbReference>
<reference evidence="3" key="1">
    <citation type="journal article" date="2019" name="Int. J. Syst. Evol. Microbiol.">
        <title>The Global Catalogue of Microorganisms (GCM) 10K type strain sequencing project: providing services to taxonomists for standard genome sequencing and annotation.</title>
        <authorList>
            <consortium name="The Broad Institute Genomics Platform"/>
            <consortium name="The Broad Institute Genome Sequencing Center for Infectious Disease"/>
            <person name="Wu L."/>
            <person name="Ma J."/>
        </authorList>
    </citation>
    <scope>NUCLEOTIDE SEQUENCE [LARGE SCALE GENOMIC DNA]</scope>
    <source>
        <strain evidence="3">JCM 16925</strain>
    </source>
</reference>
<dbReference type="Proteomes" id="UP001499984">
    <property type="component" value="Unassembled WGS sequence"/>
</dbReference>
<evidence type="ECO:0000313" key="3">
    <source>
        <dbReference type="Proteomes" id="UP001499984"/>
    </source>
</evidence>
<proteinExistence type="predicted"/>
<feature type="region of interest" description="Disordered" evidence="1">
    <location>
        <begin position="75"/>
        <end position="111"/>
    </location>
</feature>
<sequence>MSKAPPTAEDAELSRCGGPPWETKVEASLKATPRSDSHQEKPGGPAMYEYELHHLRAAELIRRAEQERLAREAARVRRAARREAAERSGEGVREKDAHSSRRRRHRHPHAA</sequence>
<feature type="compositionally biased region" description="Basic and acidic residues" evidence="1">
    <location>
        <begin position="23"/>
        <end position="41"/>
    </location>
</feature>
<protein>
    <submittedName>
        <fullName evidence="2">Uncharacterized protein</fullName>
    </submittedName>
</protein>
<name>A0ABP7VXT1_9ACTN</name>
<evidence type="ECO:0000256" key="1">
    <source>
        <dbReference type="SAM" id="MobiDB-lite"/>
    </source>
</evidence>
<feature type="compositionally biased region" description="Basic residues" evidence="1">
    <location>
        <begin position="100"/>
        <end position="111"/>
    </location>
</feature>
<feature type="compositionally biased region" description="Basic and acidic residues" evidence="1">
    <location>
        <begin position="75"/>
        <end position="99"/>
    </location>
</feature>
<accession>A0ABP7VXT1</accession>
<keyword evidence="3" id="KW-1185">Reference proteome</keyword>